<dbReference type="InterPro" id="IPR031563">
    <property type="entry name" value="MOT1/MOT2"/>
</dbReference>
<feature type="transmembrane region" description="Helical" evidence="1">
    <location>
        <begin position="342"/>
        <end position="368"/>
    </location>
</feature>
<dbReference type="PANTHER" id="PTHR31970">
    <property type="match status" value="1"/>
</dbReference>
<dbReference type="AlphaFoldDB" id="A0A1Y6CDA6"/>
<dbReference type="EMBL" id="FWZX01000020">
    <property type="protein sequence ID" value="SMF55653.1"/>
    <property type="molecule type" value="Genomic_DNA"/>
</dbReference>
<feature type="transmembrane region" description="Helical" evidence="1">
    <location>
        <begin position="307"/>
        <end position="330"/>
    </location>
</feature>
<keyword evidence="1" id="KW-0472">Membrane</keyword>
<proteinExistence type="predicted"/>
<dbReference type="RefSeq" id="WP_085124703.1">
    <property type="nucleotide sequence ID" value="NZ_FWZX01000020.1"/>
</dbReference>
<feature type="transmembrane region" description="Helical" evidence="1">
    <location>
        <begin position="281"/>
        <end position="300"/>
    </location>
</feature>
<dbReference type="Proteomes" id="UP000192917">
    <property type="component" value="Unassembled WGS sequence"/>
</dbReference>
<evidence type="ECO:0000313" key="2">
    <source>
        <dbReference type="EMBL" id="SMF55653.1"/>
    </source>
</evidence>
<keyword evidence="1" id="KW-1133">Transmembrane helix</keyword>
<dbReference type="PANTHER" id="PTHR31970:SF9">
    <property type="entry name" value="MOLYBDATE TRANSPORTER 2"/>
    <property type="match status" value="1"/>
</dbReference>
<protein>
    <submittedName>
        <fullName evidence="2">Sulfate permease, MFS superfamily</fullName>
    </submittedName>
</protein>
<evidence type="ECO:0000313" key="3">
    <source>
        <dbReference type="Proteomes" id="UP000192917"/>
    </source>
</evidence>
<keyword evidence="1" id="KW-0812">Transmembrane</keyword>
<gene>
    <name evidence="2" type="ORF">SAMN05428998_12087</name>
</gene>
<feature type="transmembrane region" description="Helical" evidence="1">
    <location>
        <begin position="250"/>
        <end position="275"/>
    </location>
</feature>
<feature type="transmembrane region" description="Helical" evidence="1">
    <location>
        <begin position="20"/>
        <end position="39"/>
    </location>
</feature>
<feature type="transmembrane region" description="Helical" evidence="1">
    <location>
        <begin position="86"/>
        <end position="106"/>
    </location>
</feature>
<dbReference type="Pfam" id="PF16983">
    <property type="entry name" value="MFS_MOT1"/>
    <property type="match status" value="2"/>
</dbReference>
<organism evidence="2 3">
    <name type="scientific">Tistlia consotensis USBA 355</name>
    <dbReference type="NCBI Taxonomy" id="560819"/>
    <lineage>
        <taxon>Bacteria</taxon>
        <taxon>Pseudomonadati</taxon>
        <taxon>Pseudomonadota</taxon>
        <taxon>Alphaproteobacteria</taxon>
        <taxon>Rhodospirillales</taxon>
        <taxon>Rhodovibrionaceae</taxon>
        <taxon>Tistlia</taxon>
    </lineage>
</organism>
<name>A0A1Y6CDA6_9PROT</name>
<evidence type="ECO:0000256" key="1">
    <source>
        <dbReference type="SAM" id="Phobius"/>
    </source>
</evidence>
<feature type="transmembrane region" description="Helical" evidence="1">
    <location>
        <begin position="151"/>
        <end position="178"/>
    </location>
</feature>
<accession>A0A1Y6CDA6</accession>
<sequence length="385" mass="38900">MIGSVGKRWGRPTLAGDLGGAFGDLGTLLPFAAGAIALGLCRPAGLLVSVGLAYLLVAGVYRLPVAVQPMKAVGAIVLTTATDPETLAACGLVLAAVIAAIGLSRIVERAARLVPRSLIHGLQAGLGLTLSVAAIRLILSDPWIGLACAGLAALALLWNVALAPVAVLLGGAGFAWLAGGTSQPAASLAAGGLPLLPDLAHFLKAVPQLALAQLPLTLTNAILLTEILARRYFPDGGQRVTIRRLSLTTGLMNLVAAPLGGLPLCHGAGGLAAHVRFGARSWLAPAAIGLLLLAAGLFAAEPAARALLALPPAAVGVLLLVAGVELLPVAAFREARPSCRPVILATALATVAFNPLIGLVAGTVAEALRWGVLRLLLRSREDLRG</sequence>
<feature type="transmembrane region" description="Helical" evidence="1">
    <location>
        <begin position="118"/>
        <end position="139"/>
    </location>
</feature>
<dbReference type="GO" id="GO:0015098">
    <property type="term" value="F:molybdate ion transmembrane transporter activity"/>
    <property type="evidence" value="ECO:0007669"/>
    <property type="project" value="InterPro"/>
</dbReference>
<feature type="transmembrane region" description="Helical" evidence="1">
    <location>
        <begin position="46"/>
        <end position="66"/>
    </location>
</feature>
<keyword evidence="3" id="KW-1185">Reference proteome</keyword>
<reference evidence="2 3" key="1">
    <citation type="submission" date="2017-04" db="EMBL/GenBank/DDBJ databases">
        <authorList>
            <person name="Afonso C.L."/>
            <person name="Miller P.J."/>
            <person name="Scott M.A."/>
            <person name="Spackman E."/>
            <person name="Goraichik I."/>
            <person name="Dimitrov K.M."/>
            <person name="Suarez D.L."/>
            <person name="Swayne D.E."/>
        </authorList>
    </citation>
    <scope>NUCLEOTIDE SEQUENCE [LARGE SCALE GENOMIC DNA]</scope>
    <source>
        <strain evidence="2 3">USBA 355</strain>
    </source>
</reference>
<dbReference type="STRING" id="560819.SAMN05428998_12087"/>